<feature type="non-terminal residue" evidence="2">
    <location>
        <position position="1"/>
    </location>
</feature>
<proteinExistence type="predicted"/>
<gene>
    <name evidence="2" type="ORF">IAB74_03710</name>
</gene>
<name>A0A9D0Z291_9FIRM</name>
<comment type="caution">
    <text evidence="2">The sequence shown here is derived from an EMBL/GenBank/DDBJ whole genome shotgun (WGS) entry which is preliminary data.</text>
</comment>
<evidence type="ECO:0000313" key="3">
    <source>
        <dbReference type="Proteomes" id="UP000886796"/>
    </source>
</evidence>
<protein>
    <submittedName>
        <fullName evidence="2">Uncharacterized protein</fullName>
    </submittedName>
</protein>
<dbReference type="Proteomes" id="UP000886796">
    <property type="component" value="Unassembled WGS sequence"/>
</dbReference>
<reference evidence="2" key="1">
    <citation type="submission" date="2020-10" db="EMBL/GenBank/DDBJ databases">
        <authorList>
            <person name="Gilroy R."/>
        </authorList>
    </citation>
    <scope>NUCLEOTIDE SEQUENCE</scope>
    <source>
        <strain evidence="2">13361</strain>
    </source>
</reference>
<feature type="transmembrane region" description="Helical" evidence="1">
    <location>
        <begin position="149"/>
        <end position="169"/>
    </location>
</feature>
<feature type="transmembrane region" description="Helical" evidence="1">
    <location>
        <begin position="175"/>
        <end position="197"/>
    </location>
</feature>
<keyword evidence="1" id="KW-1133">Transmembrane helix</keyword>
<dbReference type="AlphaFoldDB" id="A0A9D0Z291"/>
<feature type="transmembrane region" description="Helical" evidence="1">
    <location>
        <begin position="85"/>
        <end position="105"/>
    </location>
</feature>
<organism evidence="2 3">
    <name type="scientific">Candidatus Faecousia excrementigallinarum</name>
    <dbReference type="NCBI Taxonomy" id="2840806"/>
    <lineage>
        <taxon>Bacteria</taxon>
        <taxon>Bacillati</taxon>
        <taxon>Bacillota</taxon>
        <taxon>Clostridia</taxon>
        <taxon>Eubacteriales</taxon>
        <taxon>Oscillospiraceae</taxon>
        <taxon>Faecousia</taxon>
    </lineage>
</organism>
<evidence type="ECO:0000313" key="2">
    <source>
        <dbReference type="EMBL" id="HIQ67599.1"/>
    </source>
</evidence>
<evidence type="ECO:0000256" key="1">
    <source>
        <dbReference type="SAM" id="Phobius"/>
    </source>
</evidence>
<reference evidence="2" key="2">
    <citation type="journal article" date="2021" name="PeerJ">
        <title>Extensive microbial diversity within the chicken gut microbiome revealed by metagenomics and culture.</title>
        <authorList>
            <person name="Gilroy R."/>
            <person name="Ravi A."/>
            <person name="Getino M."/>
            <person name="Pursley I."/>
            <person name="Horton D.L."/>
            <person name="Alikhan N.F."/>
            <person name="Baker D."/>
            <person name="Gharbi K."/>
            <person name="Hall N."/>
            <person name="Watson M."/>
            <person name="Adriaenssens E.M."/>
            <person name="Foster-Nyarko E."/>
            <person name="Jarju S."/>
            <person name="Secka A."/>
            <person name="Antonio M."/>
            <person name="Oren A."/>
            <person name="Chaudhuri R.R."/>
            <person name="La Ragione R."/>
            <person name="Hildebrand F."/>
            <person name="Pallen M.J."/>
        </authorList>
    </citation>
    <scope>NUCLEOTIDE SEQUENCE</scope>
    <source>
        <strain evidence="2">13361</strain>
    </source>
</reference>
<keyword evidence="1" id="KW-0472">Membrane</keyword>
<sequence length="199" mass="22316">ALLVPLAEILGVTVTELLLCRRQEEDEKLDSGTVEAVVKTAIQYPQEKPERAYRRKSRWFFWYPICLLAGLAGLWGNVLMGMSMAVVPTPVCLGAVFGAYFCFFARIKLPELYDKYSLSLVYDGFFRMHLPGIRFHNGNWPDIVTVGRVWSCAVMVVMPLVNLVLGMLIPEGSEFVMLLVVMALAMGGLFVPMYVVAKK</sequence>
<keyword evidence="1" id="KW-0812">Transmembrane</keyword>
<feature type="transmembrane region" description="Helical" evidence="1">
    <location>
        <begin position="60"/>
        <end position="79"/>
    </location>
</feature>
<dbReference type="EMBL" id="DVFK01000056">
    <property type="protein sequence ID" value="HIQ67599.1"/>
    <property type="molecule type" value="Genomic_DNA"/>
</dbReference>
<accession>A0A9D0Z291</accession>